<feature type="domain" description="HPt" evidence="2">
    <location>
        <begin position="16"/>
        <end position="120"/>
    </location>
</feature>
<keyword evidence="1" id="KW-0597">Phosphoprotein</keyword>
<dbReference type="AlphaFoldDB" id="A0A1M6B9Z8"/>
<accession>A0A1M6B9Z8</accession>
<dbReference type="Proteomes" id="UP000324781">
    <property type="component" value="Unassembled WGS sequence"/>
</dbReference>
<reference evidence="3 4" key="1">
    <citation type="submission" date="2016-11" db="EMBL/GenBank/DDBJ databases">
        <authorList>
            <person name="Varghese N."/>
            <person name="Submissions S."/>
        </authorList>
    </citation>
    <scope>NUCLEOTIDE SEQUENCE [LARGE SCALE GENOMIC DNA]</scope>
    <source>
        <strain evidence="3 4">DSM 19027</strain>
    </source>
</reference>
<protein>
    <recommendedName>
        <fullName evidence="2">HPt domain-containing protein</fullName>
    </recommendedName>
</protein>
<feature type="modified residue" description="Phosphohistidine" evidence="1">
    <location>
        <position position="63"/>
    </location>
</feature>
<dbReference type="InterPro" id="IPR008207">
    <property type="entry name" value="Sig_transdc_His_kin_Hpt_dom"/>
</dbReference>
<dbReference type="GO" id="GO:0000160">
    <property type="term" value="P:phosphorelay signal transduction system"/>
    <property type="evidence" value="ECO:0007669"/>
    <property type="project" value="InterPro"/>
</dbReference>
<dbReference type="InterPro" id="IPR036641">
    <property type="entry name" value="HPT_dom_sf"/>
</dbReference>
<dbReference type="EMBL" id="FQZP01000002">
    <property type="protein sequence ID" value="SHI45570.1"/>
    <property type="molecule type" value="Genomic_DNA"/>
</dbReference>
<dbReference type="SUPFAM" id="SSF47226">
    <property type="entry name" value="Histidine-containing phosphotransfer domain, HPT domain"/>
    <property type="match status" value="1"/>
</dbReference>
<proteinExistence type="predicted"/>
<organism evidence="3 4">
    <name type="scientific">Thermoclostridium caenicola</name>
    <dbReference type="NCBI Taxonomy" id="659425"/>
    <lineage>
        <taxon>Bacteria</taxon>
        <taxon>Bacillati</taxon>
        <taxon>Bacillota</taxon>
        <taxon>Clostridia</taxon>
        <taxon>Eubacteriales</taxon>
        <taxon>Oscillospiraceae</taxon>
        <taxon>Thermoclostridium</taxon>
    </lineage>
</organism>
<gene>
    <name evidence="3" type="ORF">SAMN05444373_1002122</name>
</gene>
<keyword evidence="4" id="KW-1185">Reference proteome</keyword>
<dbReference type="PANTHER" id="PTHR43395">
    <property type="entry name" value="SENSOR HISTIDINE KINASE CHEA"/>
    <property type="match status" value="1"/>
</dbReference>
<evidence type="ECO:0000313" key="3">
    <source>
        <dbReference type="EMBL" id="SHI45570.1"/>
    </source>
</evidence>
<dbReference type="PROSITE" id="PS50894">
    <property type="entry name" value="HPT"/>
    <property type="match status" value="1"/>
</dbReference>
<dbReference type="Gene3D" id="1.20.120.160">
    <property type="entry name" value="HPT domain"/>
    <property type="match status" value="1"/>
</dbReference>
<sequence>MEIRDVREAASSVPGLAEISRNYMEDFISEIKETLEGIELELVDLEMEPGNAEHLNSIYCSFHTIRGLAGLLHDAVCGKIAATTEELLETMRKYGTPAGKSSINLILVSVRFIRKICEGSEETKSTQFLGEVEQHIRNIQKLKDDIILEVRQPPVKGARIGEILVAEGALKHDEVEDVLRKQNSVFKRMKFGEIVLREKKVDVSDIIKAIRMQKIRNAGSSDQYVKIPLERLDQIIGIIGNIGNIFDSVRDEAVLRFGSNDALTMNVSKAFNMVQDVKSILKELRMVTLQQTFQKLTHAACTIIEENHLEVMFSTMGENIEVDKEIADKIVYPLGELIKLLLEKAYTETDAARRIGSVEVVAYEEGNSVHIDITGDQVIDIEVFKSDARWTEVASRLSDLQCRLSIDDMEGGGVRISIIIQR</sequence>
<dbReference type="InterPro" id="IPR051315">
    <property type="entry name" value="Bact_Chemotaxis_CheA"/>
</dbReference>
<evidence type="ECO:0000259" key="2">
    <source>
        <dbReference type="PROSITE" id="PS50894"/>
    </source>
</evidence>
<name>A0A1M6B9Z8_9FIRM</name>
<evidence type="ECO:0000313" key="4">
    <source>
        <dbReference type="Proteomes" id="UP000324781"/>
    </source>
</evidence>
<evidence type="ECO:0000256" key="1">
    <source>
        <dbReference type="PROSITE-ProRule" id="PRU00110"/>
    </source>
</evidence>
<dbReference type="PANTHER" id="PTHR43395:SF10">
    <property type="entry name" value="CHEMOTAXIS PROTEIN CHEA"/>
    <property type="match status" value="1"/>
</dbReference>